<organism evidence="1 2">
    <name type="scientific">Caballeronia pedi</name>
    <dbReference type="NCBI Taxonomy" id="1777141"/>
    <lineage>
        <taxon>Bacteria</taxon>
        <taxon>Pseudomonadati</taxon>
        <taxon>Pseudomonadota</taxon>
        <taxon>Betaproteobacteria</taxon>
        <taxon>Burkholderiales</taxon>
        <taxon>Burkholderiaceae</taxon>
        <taxon>Caballeronia</taxon>
    </lineage>
</organism>
<dbReference type="EMBL" id="FCOE02000067">
    <property type="protein sequence ID" value="SAL01416.1"/>
    <property type="molecule type" value="Genomic_DNA"/>
</dbReference>
<dbReference type="AlphaFoldDB" id="A0A158E4Q2"/>
<comment type="caution">
    <text evidence="1">The sequence shown here is derived from an EMBL/GenBank/DDBJ whole genome shotgun (WGS) entry which is preliminary data.</text>
</comment>
<gene>
    <name evidence="1" type="ORF">AWB80_08125</name>
</gene>
<accession>A0A158E4Q2</accession>
<protein>
    <submittedName>
        <fullName evidence="1">Uncharacterized protein</fullName>
    </submittedName>
</protein>
<proteinExistence type="predicted"/>
<name>A0A158E4Q2_9BURK</name>
<evidence type="ECO:0000313" key="1">
    <source>
        <dbReference type="EMBL" id="SAL01416.1"/>
    </source>
</evidence>
<reference evidence="1" key="1">
    <citation type="submission" date="2016-01" db="EMBL/GenBank/DDBJ databases">
        <authorList>
            <person name="Peeters C."/>
        </authorList>
    </citation>
    <scope>NUCLEOTIDE SEQUENCE [LARGE SCALE GENOMIC DNA]</scope>
    <source>
        <strain evidence="1">LMG 29323</strain>
    </source>
</reference>
<dbReference type="Proteomes" id="UP000054911">
    <property type="component" value="Unassembled WGS sequence"/>
</dbReference>
<evidence type="ECO:0000313" key="2">
    <source>
        <dbReference type="Proteomes" id="UP000054911"/>
    </source>
</evidence>
<dbReference type="RefSeq" id="WP_061180296.1">
    <property type="nucleotide sequence ID" value="NZ_FCOE02000067.1"/>
</dbReference>
<dbReference type="OrthoDB" id="9132558at2"/>
<sequence>MYIFSVEEAQKDLPKVLELVAQGKEVAIGGEHPALLRRVKAVGNLSHGDPEAVGSIIIGYVDDESVLDDDLVKPLPDDIIAEFYKPRIYDANPAPESR</sequence>
<dbReference type="STRING" id="1777141.AWB80_08125"/>
<keyword evidence="2" id="KW-1185">Reference proteome</keyword>